<evidence type="ECO:0000313" key="3">
    <source>
        <dbReference type="Proteomes" id="UP000092445"/>
    </source>
</evidence>
<keyword evidence="3" id="KW-1185">Reference proteome</keyword>
<name>A0A1A9ZAK7_GLOPL</name>
<keyword evidence="1" id="KW-0812">Transmembrane</keyword>
<dbReference type="Proteomes" id="UP000092445">
    <property type="component" value="Unassembled WGS sequence"/>
</dbReference>
<reference evidence="3" key="1">
    <citation type="submission" date="2014-03" db="EMBL/GenBank/DDBJ databases">
        <authorList>
            <person name="Aksoy S."/>
            <person name="Warren W."/>
            <person name="Wilson R.K."/>
        </authorList>
    </citation>
    <scope>NUCLEOTIDE SEQUENCE [LARGE SCALE GENOMIC DNA]</scope>
    <source>
        <strain evidence="3">IAEA</strain>
    </source>
</reference>
<dbReference type="EnsemblMetazoa" id="GPAI008751-RA">
    <property type="protein sequence ID" value="GPAI008751-PA"/>
    <property type="gene ID" value="GPAI008751"/>
</dbReference>
<feature type="transmembrane region" description="Helical" evidence="1">
    <location>
        <begin position="43"/>
        <end position="60"/>
    </location>
</feature>
<keyword evidence="1" id="KW-0472">Membrane</keyword>
<organism evidence="2 3">
    <name type="scientific">Glossina pallidipes</name>
    <name type="common">Tsetse fly</name>
    <dbReference type="NCBI Taxonomy" id="7398"/>
    <lineage>
        <taxon>Eukaryota</taxon>
        <taxon>Metazoa</taxon>
        <taxon>Ecdysozoa</taxon>
        <taxon>Arthropoda</taxon>
        <taxon>Hexapoda</taxon>
        <taxon>Insecta</taxon>
        <taxon>Pterygota</taxon>
        <taxon>Neoptera</taxon>
        <taxon>Endopterygota</taxon>
        <taxon>Diptera</taxon>
        <taxon>Brachycera</taxon>
        <taxon>Muscomorpha</taxon>
        <taxon>Hippoboscoidea</taxon>
        <taxon>Glossinidae</taxon>
        <taxon>Glossina</taxon>
    </lineage>
</organism>
<sequence length="226" mass="25279">MQSWAMRLLLAISNHEAIAPFGIIRSPGQQDPSPFPKSKSKKMIGFLSVLACTNTVAVMGKKLFTITFKDNLMDLHLKKIYKRGGRKEYFVKNTTGSSLDSSCSHHHFNSGINLSIIGIFNHIFTIFTGCKIATITAIITAISKNNKAANSEDYRPYPKRTNPAVGDKSRDLFHDLALPTDKELTETLSPRKIRTSNPYSKKDILIGHIDWDENAVGRIVMKYPIP</sequence>
<evidence type="ECO:0000256" key="1">
    <source>
        <dbReference type="SAM" id="Phobius"/>
    </source>
</evidence>
<dbReference type="AlphaFoldDB" id="A0A1A9ZAK7"/>
<keyword evidence="1" id="KW-1133">Transmembrane helix</keyword>
<dbReference type="VEuPathDB" id="VectorBase:GPAI008751"/>
<evidence type="ECO:0000313" key="2">
    <source>
        <dbReference type="EnsemblMetazoa" id="GPAI008751-PA"/>
    </source>
</evidence>
<accession>A0A1A9ZAK7</accession>
<proteinExistence type="predicted"/>
<protein>
    <submittedName>
        <fullName evidence="2">Uncharacterized protein</fullName>
    </submittedName>
</protein>
<reference evidence="2" key="2">
    <citation type="submission" date="2020-05" db="UniProtKB">
        <authorList>
            <consortium name="EnsemblMetazoa"/>
        </authorList>
    </citation>
    <scope>IDENTIFICATION</scope>
    <source>
        <strain evidence="2">IAEA</strain>
    </source>
</reference>